<dbReference type="PANTHER" id="PTHR13582:SF0">
    <property type="entry name" value="M-PHASE PHOSPHOPROTEIN 6"/>
    <property type="match status" value="1"/>
</dbReference>
<evidence type="ECO:0000313" key="3">
    <source>
        <dbReference type="Proteomes" id="UP000005239"/>
    </source>
</evidence>
<evidence type="ECO:0000313" key="2">
    <source>
        <dbReference type="EnsemblMetazoa" id="PPA40269.1"/>
    </source>
</evidence>
<gene>
    <name evidence="2" type="primary">WBGene00278638</name>
</gene>
<dbReference type="PANTHER" id="PTHR13582">
    <property type="entry name" value="M-PHASE PHOSPHOPROTEIN 6"/>
    <property type="match status" value="1"/>
</dbReference>
<reference evidence="3" key="1">
    <citation type="journal article" date="2008" name="Nat. Genet.">
        <title>The Pristionchus pacificus genome provides a unique perspective on nematode lifestyle and parasitism.</title>
        <authorList>
            <person name="Dieterich C."/>
            <person name="Clifton S.W."/>
            <person name="Schuster L.N."/>
            <person name="Chinwalla A."/>
            <person name="Delehaunty K."/>
            <person name="Dinkelacker I."/>
            <person name="Fulton L."/>
            <person name="Fulton R."/>
            <person name="Godfrey J."/>
            <person name="Minx P."/>
            <person name="Mitreva M."/>
            <person name="Roeseler W."/>
            <person name="Tian H."/>
            <person name="Witte H."/>
            <person name="Yang S.P."/>
            <person name="Wilson R.K."/>
            <person name="Sommer R.J."/>
        </authorList>
    </citation>
    <scope>NUCLEOTIDE SEQUENCE [LARGE SCALE GENOMIC DNA]</scope>
    <source>
        <strain evidence="3">PS312</strain>
    </source>
</reference>
<accession>A0A8R1UW17</accession>
<feature type="region of interest" description="Disordered" evidence="1">
    <location>
        <begin position="106"/>
        <end position="171"/>
    </location>
</feature>
<evidence type="ECO:0000256" key="1">
    <source>
        <dbReference type="SAM" id="MobiDB-lite"/>
    </source>
</evidence>
<sequence length="171" mass="19538">MTKDDSKISTNVLEMKFMRRTKQRLEEKEKKKQESILQKAYLAGESVSDSDKSKGDAPSSSSDRFVFTRDLEFLEDLQYGRMSFKGCNPQVERLMKYFSDKKNGIVNTSDDEKDVSDDEMADTMGGSLSRTIQGKFKTKANKRDHSLIDESTGNGNIKKRKFESNASGRRY</sequence>
<protein>
    <submittedName>
        <fullName evidence="2">Uncharacterized protein</fullName>
    </submittedName>
</protein>
<proteinExistence type="predicted"/>
<dbReference type="GO" id="GO:0000460">
    <property type="term" value="P:maturation of 5.8S rRNA"/>
    <property type="evidence" value="ECO:0000318"/>
    <property type="project" value="GO_Central"/>
</dbReference>
<dbReference type="AlphaFoldDB" id="A0A2A6B436"/>
<dbReference type="OrthoDB" id="20403at2759"/>
<feature type="region of interest" description="Disordered" evidence="1">
    <location>
        <begin position="44"/>
        <end position="63"/>
    </location>
</feature>
<reference evidence="2" key="2">
    <citation type="submission" date="2022-06" db="UniProtKB">
        <authorList>
            <consortium name="EnsemblMetazoa"/>
        </authorList>
    </citation>
    <scope>IDENTIFICATION</scope>
    <source>
        <strain evidence="2">PS312</strain>
    </source>
</reference>
<dbReference type="Pfam" id="PF10175">
    <property type="entry name" value="MPP6"/>
    <property type="match status" value="1"/>
</dbReference>
<feature type="compositionally biased region" description="Acidic residues" evidence="1">
    <location>
        <begin position="109"/>
        <end position="121"/>
    </location>
</feature>
<keyword evidence="3" id="KW-1185">Reference proteome</keyword>
<accession>A0A2A6B436</accession>
<organism evidence="2 3">
    <name type="scientific">Pristionchus pacificus</name>
    <name type="common">Parasitic nematode worm</name>
    <dbReference type="NCBI Taxonomy" id="54126"/>
    <lineage>
        <taxon>Eukaryota</taxon>
        <taxon>Metazoa</taxon>
        <taxon>Ecdysozoa</taxon>
        <taxon>Nematoda</taxon>
        <taxon>Chromadorea</taxon>
        <taxon>Rhabditida</taxon>
        <taxon>Rhabditina</taxon>
        <taxon>Diplogasteromorpha</taxon>
        <taxon>Diplogasteroidea</taxon>
        <taxon>Neodiplogasteridae</taxon>
        <taxon>Pristionchus</taxon>
    </lineage>
</organism>
<dbReference type="Proteomes" id="UP000005239">
    <property type="component" value="Unassembled WGS sequence"/>
</dbReference>
<dbReference type="InterPro" id="IPR019324">
    <property type="entry name" value="MPP6"/>
</dbReference>
<dbReference type="EnsemblMetazoa" id="PPA40269.1">
    <property type="protein sequence ID" value="PPA40269.1"/>
    <property type="gene ID" value="WBGene00278638"/>
</dbReference>
<name>A0A2A6B436_PRIPA</name>